<comment type="subunit">
    <text evidence="3">DNA polymerase III contains a core (composed of alpha, epsilon and theta chains) that associates with a tau subunit. This core dimerizes to form the POLIII' complex. PolIII' associates with the gamma complex (composed of gamma, delta, delta', psi and chi chains) and with the beta chain to form the complete DNA polymerase III complex.</text>
</comment>
<protein>
    <recommendedName>
        <fullName evidence="1">DNA-directed DNA polymerase</fullName>
        <ecNumber evidence="1">2.7.7.7</ecNumber>
    </recommendedName>
</protein>
<dbReference type="SUPFAM" id="SSF53098">
    <property type="entry name" value="Ribonuclease H-like"/>
    <property type="match status" value="1"/>
</dbReference>
<dbReference type="InterPro" id="IPR036397">
    <property type="entry name" value="RNaseH_sf"/>
</dbReference>
<feature type="transmembrane region" description="Helical" evidence="6">
    <location>
        <begin position="50"/>
        <end position="67"/>
    </location>
</feature>
<dbReference type="GO" id="GO:0008408">
    <property type="term" value="F:3'-5' exonuclease activity"/>
    <property type="evidence" value="ECO:0007669"/>
    <property type="project" value="TreeGrafter"/>
</dbReference>
<dbReference type="RefSeq" id="WP_144310818.1">
    <property type="nucleotide sequence ID" value="NZ_VMNK01000017.1"/>
</dbReference>
<keyword evidence="9" id="KW-1185">Reference proteome</keyword>
<keyword evidence="6" id="KW-0472">Membrane</keyword>
<comment type="caution">
    <text evidence="8">The sequence shown here is derived from an EMBL/GenBank/DDBJ whole genome shotgun (WGS) entry which is preliminary data.</text>
</comment>
<dbReference type="GO" id="GO:0003677">
    <property type="term" value="F:DNA binding"/>
    <property type="evidence" value="ECO:0007669"/>
    <property type="project" value="InterPro"/>
</dbReference>
<evidence type="ECO:0000256" key="4">
    <source>
        <dbReference type="ARBA" id="ARBA00049244"/>
    </source>
</evidence>
<dbReference type="PANTHER" id="PTHR30231:SF41">
    <property type="entry name" value="DNA POLYMERASE III SUBUNIT EPSILON"/>
    <property type="match status" value="1"/>
</dbReference>
<dbReference type="NCBIfam" id="TIGR00573">
    <property type="entry name" value="dnaq"/>
    <property type="match status" value="1"/>
</dbReference>
<keyword evidence="6" id="KW-0812">Transmembrane</keyword>
<keyword evidence="6" id="KW-1133">Transmembrane helix</keyword>
<dbReference type="GO" id="GO:0045004">
    <property type="term" value="P:DNA replication proofreading"/>
    <property type="evidence" value="ECO:0007669"/>
    <property type="project" value="TreeGrafter"/>
</dbReference>
<dbReference type="GO" id="GO:0003887">
    <property type="term" value="F:DNA-directed DNA polymerase activity"/>
    <property type="evidence" value="ECO:0007669"/>
    <property type="project" value="UniProtKB-EC"/>
</dbReference>
<dbReference type="InterPro" id="IPR006054">
    <property type="entry name" value="DnaQ"/>
</dbReference>
<evidence type="ECO:0000313" key="8">
    <source>
        <dbReference type="EMBL" id="TVO52237.1"/>
    </source>
</evidence>
<gene>
    <name evidence="8" type="ORF">FHP91_17530</name>
</gene>
<evidence type="ECO:0000313" key="9">
    <source>
        <dbReference type="Proteomes" id="UP000319502"/>
    </source>
</evidence>
<dbReference type="CDD" id="cd06127">
    <property type="entry name" value="DEDDh"/>
    <property type="match status" value="1"/>
</dbReference>
<dbReference type="InterPro" id="IPR012337">
    <property type="entry name" value="RNaseH-like_sf"/>
</dbReference>
<keyword evidence="5" id="KW-0175">Coiled coil</keyword>
<dbReference type="Pfam" id="PF00929">
    <property type="entry name" value="RNase_T"/>
    <property type="match status" value="1"/>
</dbReference>
<dbReference type="SMART" id="SM00479">
    <property type="entry name" value="EXOIII"/>
    <property type="match status" value="1"/>
</dbReference>
<sequence>MSPKNRLLLSVALVCAWLLIVVGVCGWVVWADLSPDEREALVPIISPRGALLGAMLVMAMAVSAIVLRDLHRRYVAVPARLAEDGRTLLKAEPTRRLTADGNAETCAFVDIINTLADQRQSLQDDVETRVADARRSVEEEKNRLGALMSELTQSVVVCNLDGRILLYNNRARLQFRAMSDAPGAAGGGELIGLGRSIYAVMDRHLIAHALENIQHRLRKSAAQPVTNFVTTTRAGQLLRVQMAPVLGVATTEGGDRPVSGFILMLDNITRTIENEARRDEILHTLTEGNRASLANVRAAAEMLDFSDLDDELRTRFRGVIRDEVKAMSDRLDHSASAFADSLKARWQLEDMLGADLVAAAQRRIESRLSLRTKIEEIDEALWVKVDSFSLLQAVTYLASRLSDEFEIRELRFRLAAAGRLVHLDLIWSGQAMSTETVMNWELEPMRFAGENSPLTVRDVIERHDGEMWLEREKVKHRAFFRLVLPSATPQEEVTSDVYLKGDSRPEYYDFDLFSWSERNHEHDDQLLSELAYTVFDTETTGLNPSQGDEIIQIGATRILNGKLLQGDAFEQLVDPKRSLPPESTKIHGITPEMLVGQPDITKVLPALHAFAADTVLVAHNAAFDMRFLQLKEEVTGMQFDHPVLDTLLLSAIIHPNQDSHRLEAIAERFGVTVIGRHTAMGDAIVTAEVFLKMIPLLAEKGVRTLGEAREAAQKTYYARLKY</sequence>
<dbReference type="OrthoDB" id="9803913at2"/>
<dbReference type="PANTHER" id="PTHR30231">
    <property type="entry name" value="DNA POLYMERASE III SUBUNIT EPSILON"/>
    <property type="match status" value="1"/>
</dbReference>
<dbReference type="GO" id="GO:0005829">
    <property type="term" value="C:cytosol"/>
    <property type="evidence" value="ECO:0007669"/>
    <property type="project" value="TreeGrafter"/>
</dbReference>
<dbReference type="Gene3D" id="3.30.450.20">
    <property type="entry name" value="PAS domain"/>
    <property type="match status" value="1"/>
</dbReference>
<comment type="function">
    <text evidence="2">DNA polymerase III is a complex, multichain enzyme responsible for most of the replicative synthesis in bacteria. The epsilon subunit contain the editing function and is a proofreading 3'-5' exonuclease.</text>
</comment>
<feature type="transmembrane region" description="Helical" evidence="6">
    <location>
        <begin position="7"/>
        <end position="30"/>
    </location>
</feature>
<evidence type="ECO:0000256" key="2">
    <source>
        <dbReference type="ARBA" id="ARBA00025483"/>
    </source>
</evidence>
<reference evidence="8 9" key="1">
    <citation type="submission" date="2019-07" db="EMBL/GenBank/DDBJ databases">
        <title>The pathways for chlorine oxyanion respiration interact through the shared metabolite chlorate.</title>
        <authorList>
            <person name="Barnum T.P."/>
            <person name="Cheng Y."/>
            <person name="Hill K.A."/>
            <person name="Lucas L.N."/>
            <person name="Carlson H.K."/>
            <person name="Coates J.D."/>
        </authorList>
    </citation>
    <scope>NUCLEOTIDE SEQUENCE [LARGE SCALE GENOMIC DNA]</scope>
    <source>
        <strain evidence="8 9">SFB-3</strain>
    </source>
</reference>
<dbReference type="Proteomes" id="UP000319502">
    <property type="component" value="Unassembled WGS sequence"/>
</dbReference>
<evidence type="ECO:0000256" key="5">
    <source>
        <dbReference type="SAM" id="Coils"/>
    </source>
</evidence>
<dbReference type="EC" id="2.7.7.7" evidence="1"/>
<dbReference type="AlphaFoldDB" id="A0A557QH50"/>
<dbReference type="FunFam" id="3.30.420.10:FF:000045">
    <property type="entry name" value="3'-5' exonuclease DinG"/>
    <property type="match status" value="1"/>
</dbReference>
<comment type="catalytic activity">
    <reaction evidence="4">
        <text>DNA(n) + a 2'-deoxyribonucleoside 5'-triphosphate = DNA(n+1) + diphosphate</text>
        <dbReference type="Rhea" id="RHEA:22508"/>
        <dbReference type="Rhea" id="RHEA-COMP:17339"/>
        <dbReference type="Rhea" id="RHEA-COMP:17340"/>
        <dbReference type="ChEBI" id="CHEBI:33019"/>
        <dbReference type="ChEBI" id="CHEBI:61560"/>
        <dbReference type="ChEBI" id="CHEBI:173112"/>
        <dbReference type="EC" id="2.7.7.7"/>
    </reaction>
</comment>
<organism evidence="8 9">
    <name type="scientific">Denitromonas halophila</name>
    <dbReference type="NCBI Taxonomy" id="1629404"/>
    <lineage>
        <taxon>Bacteria</taxon>
        <taxon>Pseudomonadati</taxon>
        <taxon>Pseudomonadota</taxon>
        <taxon>Betaproteobacteria</taxon>
        <taxon>Rhodocyclales</taxon>
        <taxon>Zoogloeaceae</taxon>
        <taxon>Denitromonas</taxon>
    </lineage>
</organism>
<evidence type="ECO:0000259" key="7">
    <source>
        <dbReference type="SMART" id="SM00479"/>
    </source>
</evidence>
<evidence type="ECO:0000256" key="6">
    <source>
        <dbReference type="SAM" id="Phobius"/>
    </source>
</evidence>
<proteinExistence type="predicted"/>
<feature type="coiled-coil region" evidence="5">
    <location>
        <begin position="123"/>
        <end position="150"/>
    </location>
</feature>
<name>A0A557QH50_9RHOO</name>
<dbReference type="InterPro" id="IPR013520">
    <property type="entry name" value="Ribonucl_H"/>
</dbReference>
<dbReference type="EMBL" id="VMNK01000017">
    <property type="protein sequence ID" value="TVO52237.1"/>
    <property type="molecule type" value="Genomic_DNA"/>
</dbReference>
<evidence type="ECO:0000256" key="3">
    <source>
        <dbReference type="ARBA" id="ARBA00026073"/>
    </source>
</evidence>
<accession>A0A557QH50</accession>
<dbReference type="Gene3D" id="3.30.420.10">
    <property type="entry name" value="Ribonuclease H-like superfamily/Ribonuclease H"/>
    <property type="match status" value="1"/>
</dbReference>
<evidence type="ECO:0000256" key="1">
    <source>
        <dbReference type="ARBA" id="ARBA00012417"/>
    </source>
</evidence>
<feature type="domain" description="Exonuclease" evidence="7">
    <location>
        <begin position="531"/>
        <end position="699"/>
    </location>
</feature>